<evidence type="ECO:0000313" key="7">
    <source>
        <dbReference type="Proteomes" id="UP000826462"/>
    </source>
</evidence>
<dbReference type="CDD" id="cd04875">
    <property type="entry name" value="ACT_F4HF-DF"/>
    <property type="match status" value="1"/>
</dbReference>
<dbReference type="EMBL" id="CP080095">
    <property type="protein sequence ID" value="QYD68681.1"/>
    <property type="molecule type" value="Genomic_DNA"/>
</dbReference>
<dbReference type="InterPro" id="IPR002912">
    <property type="entry name" value="ACT_dom"/>
</dbReference>
<dbReference type="NCBIfam" id="TIGR00655">
    <property type="entry name" value="PurU"/>
    <property type="match status" value="1"/>
</dbReference>
<dbReference type="Gene3D" id="3.30.70.260">
    <property type="match status" value="1"/>
</dbReference>
<dbReference type="Proteomes" id="UP000826462">
    <property type="component" value="Chromosome 1"/>
</dbReference>
<comment type="catalytic activity">
    <reaction evidence="3">
        <text>(6R)-10-formyltetrahydrofolate + H2O = (6S)-5,6,7,8-tetrahydrofolate + formate + H(+)</text>
        <dbReference type="Rhea" id="RHEA:19833"/>
        <dbReference type="ChEBI" id="CHEBI:15377"/>
        <dbReference type="ChEBI" id="CHEBI:15378"/>
        <dbReference type="ChEBI" id="CHEBI:15740"/>
        <dbReference type="ChEBI" id="CHEBI:57453"/>
        <dbReference type="ChEBI" id="CHEBI:195366"/>
        <dbReference type="EC" id="3.5.1.10"/>
    </reaction>
</comment>
<evidence type="ECO:0000256" key="2">
    <source>
        <dbReference type="ARBA" id="ARBA00022801"/>
    </source>
</evidence>
<evidence type="ECO:0000256" key="3">
    <source>
        <dbReference type="HAMAP-Rule" id="MF_01927"/>
    </source>
</evidence>
<evidence type="ECO:0000259" key="5">
    <source>
        <dbReference type="PROSITE" id="PS51671"/>
    </source>
</evidence>
<keyword evidence="1 3" id="KW-0554">One-carbon metabolism</keyword>
<keyword evidence="2 3" id="KW-0378">Hydrolase</keyword>
<dbReference type="PRINTS" id="PR01575">
    <property type="entry name" value="FFH4HYDRLASE"/>
</dbReference>
<evidence type="ECO:0000313" key="6">
    <source>
        <dbReference type="EMBL" id="QYD68681.1"/>
    </source>
</evidence>
<dbReference type="InterPro" id="IPR041729">
    <property type="entry name" value="Formyl-FH4-Hydrolase_C"/>
</dbReference>
<dbReference type="PROSITE" id="PS51671">
    <property type="entry name" value="ACT"/>
    <property type="match status" value="1"/>
</dbReference>
<dbReference type="GO" id="GO:0008864">
    <property type="term" value="F:formyltetrahydrofolate deformylase activity"/>
    <property type="evidence" value="ECO:0007669"/>
    <property type="project" value="UniProtKB-EC"/>
</dbReference>
<dbReference type="HAMAP" id="MF_01927">
    <property type="entry name" value="PurU"/>
    <property type="match status" value="1"/>
</dbReference>
<dbReference type="Pfam" id="PF01842">
    <property type="entry name" value="ACT"/>
    <property type="match status" value="1"/>
</dbReference>
<dbReference type="EC" id="3.5.1.10" evidence="3 4"/>
<name>A0ABX8UIY1_9BURK</name>
<dbReference type="RefSeq" id="WP_219798068.1">
    <property type="nucleotide sequence ID" value="NZ_CP080095.1"/>
</dbReference>
<organism evidence="6 7">
    <name type="scientific">Paraburkholderia edwinii</name>
    <dbReference type="NCBI Taxonomy" id="2861782"/>
    <lineage>
        <taxon>Bacteria</taxon>
        <taxon>Pseudomonadati</taxon>
        <taxon>Pseudomonadota</taxon>
        <taxon>Betaproteobacteria</taxon>
        <taxon>Burkholderiales</taxon>
        <taxon>Burkholderiaceae</taxon>
        <taxon>Paraburkholderia</taxon>
    </lineage>
</organism>
<dbReference type="Gene3D" id="3.40.50.170">
    <property type="entry name" value="Formyl transferase, N-terminal domain"/>
    <property type="match status" value="1"/>
</dbReference>
<comment type="similarity">
    <text evidence="3">Belongs to the PurU family.</text>
</comment>
<comment type="pathway">
    <text evidence="3">Purine metabolism; IMP biosynthesis via de novo pathway; formate from 10-formyl-5,6,7,8-tetrahydrofolate: step 1/1.</text>
</comment>
<feature type="domain" description="ACT" evidence="5">
    <location>
        <begin position="8"/>
        <end position="95"/>
    </location>
</feature>
<feature type="active site" evidence="3">
    <location>
        <position position="237"/>
    </location>
</feature>
<dbReference type="CDD" id="cd08648">
    <property type="entry name" value="FMT_core_Formyl-FH4-Hydrolase_C"/>
    <property type="match status" value="1"/>
</dbReference>
<dbReference type="InterPro" id="IPR002376">
    <property type="entry name" value="Formyl_transf_N"/>
</dbReference>
<protein>
    <recommendedName>
        <fullName evidence="3 4">Formyltetrahydrofolate deformylase</fullName>
        <ecNumber evidence="3 4">3.5.1.10</ecNumber>
    </recommendedName>
    <alternativeName>
        <fullName evidence="3">Formyl-FH(4) hydrolase</fullName>
    </alternativeName>
</protein>
<proteinExistence type="inferred from homology"/>
<dbReference type="SUPFAM" id="SSF55021">
    <property type="entry name" value="ACT-like"/>
    <property type="match status" value="1"/>
</dbReference>
<dbReference type="NCBIfam" id="NF004684">
    <property type="entry name" value="PRK06027.1"/>
    <property type="match status" value="1"/>
</dbReference>
<dbReference type="PIRSF" id="PIRSF036480">
    <property type="entry name" value="FormyFH4_hydr"/>
    <property type="match status" value="1"/>
</dbReference>
<dbReference type="Pfam" id="PF00551">
    <property type="entry name" value="Formyl_trans_N"/>
    <property type="match status" value="1"/>
</dbReference>
<keyword evidence="7" id="KW-1185">Reference proteome</keyword>
<dbReference type="InterPro" id="IPR045865">
    <property type="entry name" value="ACT-like_dom_sf"/>
</dbReference>
<dbReference type="SUPFAM" id="SSF53328">
    <property type="entry name" value="Formyltransferase"/>
    <property type="match status" value="1"/>
</dbReference>
<accession>A0ABX8UIY1</accession>
<evidence type="ECO:0000256" key="1">
    <source>
        <dbReference type="ARBA" id="ARBA00022563"/>
    </source>
</evidence>
<dbReference type="InterPro" id="IPR036477">
    <property type="entry name" value="Formyl_transf_N_sf"/>
</dbReference>
<keyword evidence="3" id="KW-0658">Purine biosynthesis</keyword>
<comment type="function">
    <text evidence="3">Catalyzes the hydrolysis of 10-formyltetrahydrofolate (formyl-FH4) to formate and tetrahydrofolate (FH4).</text>
</comment>
<dbReference type="InterPro" id="IPR044074">
    <property type="entry name" value="PurU_ACT"/>
</dbReference>
<evidence type="ECO:0000256" key="4">
    <source>
        <dbReference type="NCBIfam" id="TIGR00655"/>
    </source>
</evidence>
<dbReference type="InterPro" id="IPR004810">
    <property type="entry name" value="PurU"/>
</dbReference>
<dbReference type="PANTHER" id="PTHR42706:SF1">
    <property type="entry name" value="FORMYLTETRAHYDROFOLATE DEFORMYLASE 2, MITOCHONDRIAL"/>
    <property type="match status" value="1"/>
</dbReference>
<gene>
    <name evidence="3 6" type="primary">purU</name>
    <name evidence="6" type="ORF">KZJ38_21030</name>
</gene>
<reference evidence="6 7" key="1">
    <citation type="submission" date="2021-07" db="EMBL/GenBank/DDBJ databases">
        <title>Paraburkholderia edwinii protects Aspergillus sp. from phenazines by acting as a toxin sponge.</title>
        <authorList>
            <person name="Dahlstrom K.M."/>
            <person name="Newman D.K."/>
        </authorList>
    </citation>
    <scope>NUCLEOTIDE SEQUENCE [LARGE SCALE GENOMIC DNA]</scope>
    <source>
        <strain evidence="6 7">Pe01</strain>
    </source>
</reference>
<dbReference type="PANTHER" id="PTHR42706">
    <property type="entry name" value="FORMYLTETRAHYDROFOLATE DEFORMYLASE"/>
    <property type="match status" value="1"/>
</dbReference>
<sequence>MSTDHSFILKLSCADRPGIVHAVSGFLFERGSNILDSAQFGDSHTGEFFMRVHFQQVGGDPGLDALRTAFSALAEQFGMRWELHDATVKPRVVIMVSKIGHCLNDLLFRYRTGQLNIEIPAIISNHKDFYQLAASYDIPFHHFPLAAAKGDGKADAKAAQEARVLEVIDEHQADLVVLARYMQILSPQLCDRLTGRAINIHHSFLPSFKGAKPYYQAFDRGVKLIGATAHYVTTDLDEGPIIEQEVERVDHSMAPEQLTAIGRDVECVTLARAVKWHVEHRIVLNGSKTVVFR</sequence>